<evidence type="ECO:0000256" key="1">
    <source>
        <dbReference type="ARBA" id="ARBA00004370"/>
    </source>
</evidence>
<feature type="transmembrane region" description="Helical" evidence="5">
    <location>
        <begin position="224"/>
        <end position="249"/>
    </location>
</feature>
<dbReference type="RefSeq" id="XP_016596848.1">
    <property type="nucleotide sequence ID" value="XM_016741143.1"/>
</dbReference>
<comment type="subcellular location">
    <subcellularLocation>
        <location evidence="1">Membrane</location>
    </subcellularLocation>
</comment>
<evidence type="ECO:0000313" key="7">
    <source>
        <dbReference type="Proteomes" id="UP000030143"/>
    </source>
</evidence>
<keyword evidence="7" id="KW-1185">Reference proteome</keyword>
<name>A0A0A2JQ48_PENEN</name>
<dbReference type="Pfam" id="PF00083">
    <property type="entry name" value="Sugar_tr"/>
    <property type="match status" value="1"/>
</dbReference>
<feature type="transmembrane region" description="Helical" evidence="5">
    <location>
        <begin position="383"/>
        <end position="408"/>
    </location>
</feature>
<dbReference type="HOGENOM" id="CLU_571199_0_0_1"/>
<evidence type="ECO:0000256" key="4">
    <source>
        <dbReference type="ARBA" id="ARBA00023136"/>
    </source>
</evidence>
<protein>
    <submittedName>
        <fullName evidence="6">Major facilitator superfamily domain, general substrate transporter</fullName>
    </submittedName>
</protein>
<dbReference type="AlphaFoldDB" id="A0A0A2JQ48"/>
<dbReference type="STRING" id="27334.A0A0A2JQ48"/>
<dbReference type="SUPFAM" id="SSF103473">
    <property type="entry name" value="MFS general substrate transporter"/>
    <property type="match status" value="1"/>
</dbReference>
<feature type="transmembrane region" description="Helical" evidence="5">
    <location>
        <begin position="255"/>
        <end position="276"/>
    </location>
</feature>
<dbReference type="EMBL" id="JQFZ01000229">
    <property type="protein sequence ID" value="KGO54380.1"/>
    <property type="molecule type" value="Genomic_DNA"/>
</dbReference>
<evidence type="ECO:0000313" key="6">
    <source>
        <dbReference type="EMBL" id="KGO54380.1"/>
    </source>
</evidence>
<dbReference type="GO" id="GO:0016020">
    <property type="term" value="C:membrane"/>
    <property type="evidence" value="ECO:0007669"/>
    <property type="project" value="UniProtKB-SubCell"/>
</dbReference>
<accession>A0A0A2JQ48</accession>
<dbReference type="InterPro" id="IPR036259">
    <property type="entry name" value="MFS_trans_sf"/>
</dbReference>
<gene>
    <name evidence="6" type="ORF">PEX2_038680</name>
</gene>
<dbReference type="VEuPathDB" id="FungiDB:PEXP_017720"/>
<keyword evidence="4 5" id="KW-0472">Membrane</keyword>
<dbReference type="InterPro" id="IPR050549">
    <property type="entry name" value="MFS_Trehalose_Transporter"/>
</dbReference>
<dbReference type="PANTHER" id="PTHR48021">
    <property type="match status" value="1"/>
</dbReference>
<reference evidence="6 7" key="1">
    <citation type="journal article" date="2015" name="Mol. Plant Microbe Interact.">
        <title>Genome, transcriptome, and functional analyses of Penicillium expansum provide new insights into secondary metabolism and pathogenicity.</title>
        <authorList>
            <person name="Ballester A.R."/>
            <person name="Marcet-Houben M."/>
            <person name="Levin E."/>
            <person name="Sela N."/>
            <person name="Selma-Lazaro C."/>
            <person name="Carmona L."/>
            <person name="Wisniewski M."/>
            <person name="Droby S."/>
            <person name="Gonzalez-Candelas L."/>
            <person name="Gabaldon T."/>
        </authorList>
    </citation>
    <scope>NUCLEOTIDE SEQUENCE [LARGE SCALE GENOMIC DNA]</scope>
    <source>
        <strain evidence="6 7">MD-8</strain>
    </source>
</reference>
<proteinExistence type="predicted"/>
<dbReference type="PANTHER" id="PTHR48021:SF1">
    <property type="entry name" value="GH07001P-RELATED"/>
    <property type="match status" value="1"/>
</dbReference>
<keyword evidence="3 5" id="KW-1133">Transmembrane helix</keyword>
<evidence type="ECO:0000256" key="2">
    <source>
        <dbReference type="ARBA" id="ARBA00022692"/>
    </source>
</evidence>
<evidence type="ECO:0000256" key="3">
    <source>
        <dbReference type="ARBA" id="ARBA00022989"/>
    </source>
</evidence>
<sequence>MIIENFPINPAMELDTRVHKRTTAADHATSHESTTSLDRNKILLEADEFIAKYDLADSRNIIRKGVLLFYYLDDRSRIEEETIYLEDCKDMPTNNSPLTGMGICYAAGFLSLMVSRPCPEWGWVWLPPQPDGITRALHSKVSIVFALLGFGLSLLSNQYGGRRLAWRVGAHLALGASVETFISDNGISLFFLRGLSTTANIVLVSTSLLYIAETSAPSKRGSCMAKWYCLTPVIWGCFQVPGVLMMYIFGFSGAFLNLILSALAASTLLALSVTMLESPYWLACNGKIAEAYHSLRGFRQTELAAARDIYKIHNSINTRQTPFDGYMTGKKTVPKLDAFSRKRKVMTSLAICVVLMLTRGVSSIFVTEFFFRSFHGMEYFTRIAIYLCAAQQNVAAMFYIWSILLHFLAEVPVALYISEVFPLEYREMGVAVTVSVYAGCTAVLEKSMAEPSELGVNILGRSLLPEYYFLSPFYSPAS</sequence>
<dbReference type="InterPro" id="IPR005828">
    <property type="entry name" value="MFS_sugar_transport-like"/>
</dbReference>
<feature type="transmembrane region" description="Helical" evidence="5">
    <location>
        <begin position="349"/>
        <end position="371"/>
    </location>
</feature>
<comment type="caution">
    <text evidence="6">The sequence shown here is derived from an EMBL/GenBank/DDBJ whole genome shotgun (WGS) entry which is preliminary data.</text>
</comment>
<dbReference type="Gene3D" id="1.20.1250.20">
    <property type="entry name" value="MFS general substrate transporter like domains"/>
    <property type="match status" value="2"/>
</dbReference>
<dbReference type="Proteomes" id="UP000030143">
    <property type="component" value="Unassembled WGS sequence"/>
</dbReference>
<organism evidence="6 7">
    <name type="scientific">Penicillium expansum</name>
    <name type="common">Blue mold rot fungus</name>
    <dbReference type="NCBI Taxonomy" id="27334"/>
    <lineage>
        <taxon>Eukaryota</taxon>
        <taxon>Fungi</taxon>
        <taxon>Dikarya</taxon>
        <taxon>Ascomycota</taxon>
        <taxon>Pezizomycotina</taxon>
        <taxon>Eurotiomycetes</taxon>
        <taxon>Eurotiomycetidae</taxon>
        <taxon>Eurotiales</taxon>
        <taxon>Aspergillaceae</taxon>
        <taxon>Penicillium</taxon>
    </lineage>
</organism>
<dbReference type="GeneID" id="27676562"/>
<evidence type="ECO:0000256" key="5">
    <source>
        <dbReference type="SAM" id="Phobius"/>
    </source>
</evidence>
<keyword evidence="2 5" id="KW-0812">Transmembrane</keyword>
<feature type="transmembrane region" description="Helical" evidence="5">
    <location>
        <begin position="189"/>
        <end position="212"/>
    </location>
</feature>
<dbReference type="GO" id="GO:0022857">
    <property type="term" value="F:transmembrane transporter activity"/>
    <property type="evidence" value="ECO:0007669"/>
    <property type="project" value="InterPro"/>
</dbReference>